<proteinExistence type="inferred from homology"/>
<dbReference type="GO" id="GO:0051539">
    <property type="term" value="F:4 iron, 4 sulfur cluster binding"/>
    <property type="evidence" value="ECO:0007669"/>
    <property type="project" value="UniProtKB-KW"/>
</dbReference>
<name>A0A660L6I3_9BACL</name>
<dbReference type="SMART" id="SM00987">
    <property type="entry name" value="UreE_C"/>
    <property type="match status" value="1"/>
</dbReference>
<feature type="domain" description="Uracil-DNA glycosylase-like" evidence="12">
    <location>
        <begin position="49"/>
        <end position="196"/>
    </location>
</feature>
<organism evidence="13 14">
    <name type="scientific">Brockia lithotrophica</name>
    <dbReference type="NCBI Taxonomy" id="933949"/>
    <lineage>
        <taxon>Bacteria</taxon>
        <taxon>Bacillati</taxon>
        <taxon>Bacillota</taxon>
        <taxon>Bacilli</taxon>
        <taxon>Bacillales</taxon>
        <taxon>Bacillales Family X. Incertae Sedis</taxon>
        <taxon>Brockia</taxon>
    </lineage>
</organism>
<evidence type="ECO:0000313" key="13">
    <source>
        <dbReference type="EMBL" id="RKQ88834.1"/>
    </source>
</evidence>
<dbReference type="EMBL" id="RBIJ01000001">
    <property type="protein sequence ID" value="RKQ88834.1"/>
    <property type="molecule type" value="Genomic_DNA"/>
</dbReference>
<keyword evidence="10" id="KW-0411">Iron-sulfur</keyword>
<protein>
    <recommendedName>
        <fullName evidence="4">Type-4 uracil-DNA glycosylase</fullName>
        <ecNumber evidence="3">3.2.2.27</ecNumber>
    </recommendedName>
</protein>
<keyword evidence="9" id="KW-0408">Iron</keyword>
<keyword evidence="14" id="KW-1185">Reference proteome</keyword>
<comment type="catalytic activity">
    <reaction evidence="1">
        <text>Hydrolyzes single-stranded DNA or mismatched double-stranded DNA and polynucleotides, releasing free uracil.</text>
        <dbReference type="EC" id="3.2.2.27"/>
    </reaction>
</comment>
<dbReference type="InterPro" id="IPR051536">
    <property type="entry name" value="UDG_Type-4/5"/>
</dbReference>
<accession>A0A660L6I3</accession>
<dbReference type="SUPFAM" id="SSF52141">
    <property type="entry name" value="Uracil-DNA glycosylase-like"/>
    <property type="match status" value="1"/>
</dbReference>
<evidence type="ECO:0000256" key="1">
    <source>
        <dbReference type="ARBA" id="ARBA00001400"/>
    </source>
</evidence>
<keyword evidence="5" id="KW-0004">4Fe-4S</keyword>
<dbReference type="RefSeq" id="WP_245956439.1">
    <property type="nucleotide sequence ID" value="NZ_RBIJ01000001.1"/>
</dbReference>
<dbReference type="InterPro" id="IPR036895">
    <property type="entry name" value="Uracil-DNA_glycosylase-like_sf"/>
</dbReference>
<sequence length="222" mass="24742">MDSTGHQLSLFGDDPENALAFVQSLDELAREIRRCNRCPLAEERIRAVPGEGPEDAPVVFIGEGPGADEDRTGRPFVGRAGRYFDEVLAKVGIPRSGIYITNVVKCRPPGNRVPRPEEAAACLPFLWRQIELIRPKVLVLLGGVAARYVLKDGRGVGELRGTWHGPLKEAYVLVTYHPAGVLRDRRKEEEFLADMALVARAYRKLMRQRSQNSRPKEFGKGV</sequence>
<dbReference type="GO" id="GO:0006281">
    <property type="term" value="P:DNA repair"/>
    <property type="evidence" value="ECO:0007669"/>
    <property type="project" value="UniProtKB-KW"/>
</dbReference>
<dbReference type="NCBIfam" id="TIGR00758">
    <property type="entry name" value="UDG_fam4"/>
    <property type="match status" value="1"/>
</dbReference>
<evidence type="ECO:0000256" key="10">
    <source>
        <dbReference type="ARBA" id="ARBA00023014"/>
    </source>
</evidence>
<keyword evidence="7" id="KW-0227">DNA damage</keyword>
<keyword evidence="11" id="KW-0234">DNA repair</keyword>
<keyword evidence="6" id="KW-0479">Metal-binding</keyword>
<evidence type="ECO:0000259" key="12">
    <source>
        <dbReference type="SMART" id="SM00986"/>
    </source>
</evidence>
<dbReference type="CDD" id="cd10030">
    <property type="entry name" value="UDG-F4_TTUDGA_SPO1dp_like"/>
    <property type="match status" value="1"/>
</dbReference>
<dbReference type="InterPro" id="IPR005122">
    <property type="entry name" value="Uracil-DNA_glycosylase-like"/>
</dbReference>
<dbReference type="SMART" id="SM00986">
    <property type="entry name" value="UDG"/>
    <property type="match status" value="1"/>
</dbReference>
<dbReference type="Pfam" id="PF03167">
    <property type="entry name" value="UDG"/>
    <property type="match status" value="1"/>
</dbReference>
<dbReference type="PANTHER" id="PTHR33693">
    <property type="entry name" value="TYPE-5 URACIL-DNA GLYCOSYLASE"/>
    <property type="match status" value="1"/>
</dbReference>
<dbReference type="EC" id="3.2.2.27" evidence="3"/>
<evidence type="ECO:0000256" key="2">
    <source>
        <dbReference type="ARBA" id="ARBA00006521"/>
    </source>
</evidence>
<dbReference type="GO" id="GO:0004844">
    <property type="term" value="F:uracil DNA N-glycosylase activity"/>
    <property type="evidence" value="ECO:0007669"/>
    <property type="project" value="UniProtKB-EC"/>
</dbReference>
<dbReference type="Proteomes" id="UP000267019">
    <property type="component" value="Unassembled WGS sequence"/>
</dbReference>
<evidence type="ECO:0000256" key="5">
    <source>
        <dbReference type="ARBA" id="ARBA00022485"/>
    </source>
</evidence>
<comment type="caution">
    <text evidence="13">The sequence shown here is derived from an EMBL/GenBank/DDBJ whole genome shotgun (WGS) entry which is preliminary data.</text>
</comment>
<keyword evidence="8" id="KW-0378">Hydrolase</keyword>
<dbReference type="InterPro" id="IPR005273">
    <property type="entry name" value="Ura-DNA_glyco_family4"/>
</dbReference>
<dbReference type="GO" id="GO:0046872">
    <property type="term" value="F:metal ion binding"/>
    <property type="evidence" value="ECO:0007669"/>
    <property type="project" value="UniProtKB-KW"/>
</dbReference>
<gene>
    <name evidence="13" type="ORF">C7438_0478</name>
</gene>
<evidence type="ECO:0000256" key="11">
    <source>
        <dbReference type="ARBA" id="ARBA00023204"/>
    </source>
</evidence>
<dbReference type="PANTHER" id="PTHR33693:SF1">
    <property type="entry name" value="TYPE-4 URACIL-DNA GLYCOSYLASE"/>
    <property type="match status" value="1"/>
</dbReference>
<evidence type="ECO:0000256" key="7">
    <source>
        <dbReference type="ARBA" id="ARBA00022763"/>
    </source>
</evidence>
<dbReference type="AlphaFoldDB" id="A0A660L6I3"/>
<reference evidence="13 14" key="1">
    <citation type="submission" date="2018-10" db="EMBL/GenBank/DDBJ databases">
        <title>Genomic Encyclopedia of Type Strains, Phase IV (KMG-IV): sequencing the most valuable type-strain genomes for metagenomic binning, comparative biology and taxonomic classification.</title>
        <authorList>
            <person name="Goeker M."/>
        </authorList>
    </citation>
    <scope>NUCLEOTIDE SEQUENCE [LARGE SCALE GENOMIC DNA]</scope>
    <source>
        <strain evidence="13 14">DSM 22653</strain>
    </source>
</reference>
<comment type="similarity">
    <text evidence="2">Belongs to the uracil-DNA glycosylase (UDG) superfamily. Type 4 (UDGa) family.</text>
</comment>
<evidence type="ECO:0000256" key="4">
    <source>
        <dbReference type="ARBA" id="ARBA00019403"/>
    </source>
</evidence>
<evidence type="ECO:0000256" key="8">
    <source>
        <dbReference type="ARBA" id="ARBA00022801"/>
    </source>
</evidence>
<evidence type="ECO:0000256" key="6">
    <source>
        <dbReference type="ARBA" id="ARBA00022723"/>
    </source>
</evidence>
<evidence type="ECO:0000313" key="14">
    <source>
        <dbReference type="Proteomes" id="UP000267019"/>
    </source>
</evidence>
<evidence type="ECO:0000256" key="3">
    <source>
        <dbReference type="ARBA" id="ARBA00012030"/>
    </source>
</evidence>
<dbReference type="Gene3D" id="3.40.470.10">
    <property type="entry name" value="Uracil-DNA glycosylase-like domain"/>
    <property type="match status" value="1"/>
</dbReference>
<evidence type="ECO:0000256" key="9">
    <source>
        <dbReference type="ARBA" id="ARBA00023004"/>
    </source>
</evidence>